<dbReference type="SUPFAM" id="SSF46785">
    <property type="entry name" value="Winged helix' DNA-binding domain"/>
    <property type="match status" value="1"/>
</dbReference>
<dbReference type="PANTHER" id="PTHR30118:SF15">
    <property type="entry name" value="TRANSCRIPTIONAL REGULATORY PROTEIN"/>
    <property type="match status" value="1"/>
</dbReference>
<dbReference type="Gene3D" id="1.10.10.10">
    <property type="entry name" value="Winged helix-like DNA-binding domain superfamily/Winged helix DNA-binding domain"/>
    <property type="match status" value="1"/>
</dbReference>
<keyword evidence="4" id="KW-0804">Transcription</keyword>
<name>A0AAV3U1T2_9ALTE</name>
<keyword evidence="3" id="KW-0238">DNA-binding</keyword>
<evidence type="ECO:0000259" key="5">
    <source>
        <dbReference type="PROSITE" id="PS50931"/>
    </source>
</evidence>
<evidence type="ECO:0000256" key="1">
    <source>
        <dbReference type="ARBA" id="ARBA00009437"/>
    </source>
</evidence>
<dbReference type="SUPFAM" id="SSF53850">
    <property type="entry name" value="Periplasmic binding protein-like II"/>
    <property type="match status" value="1"/>
</dbReference>
<protein>
    <submittedName>
        <fullName evidence="6">LysR family transcriptional regulator</fullName>
    </submittedName>
</protein>
<evidence type="ECO:0000313" key="7">
    <source>
        <dbReference type="Proteomes" id="UP001409585"/>
    </source>
</evidence>
<dbReference type="Proteomes" id="UP001409585">
    <property type="component" value="Unassembled WGS sequence"/>
</dbReference>
<evidence type="ECO:0000313" key="6">
    <source>
        <dbReference type="EMBL" id="GAA4938275.1"/>
    </source>
</evidence>
<dbReference type="InterPro" id="IPR005119">
    <property type="entry name" value="LysR_subst-bd"/>
</dbReference>
<dbReference type="Gene3D" id="3.40.190.10">
    <property type="entry name" value="Periplasmic binding protein-like II"/>
    <property type="match status" value="2"/>
</dbReference>
<gene>
    <name evidence="6" type="ORF">GCM10025791_15250</name>
</gene>
<evidence type="ECO:0000256" key="4">
    <source>
        <dbReference type="ARBA" id="ARBA00023163"/>
    </source>
</evidence>
<organism evidence="6 7">
    <name type="scientific">Halioxenophilus aromaticivorans</name>
    <dbReference type="NCBI Taxonomy" id="1306992"/>
    <lineage>
        <taxon>Bacteria</taxon>
        <taxon>Pseudomonadati</taxon>
        <taxon>Pseudomonadota</taxon>
        <taxon>Gammaproteobacteria</taxon>
        <taxon>Alteromonadales</taxon>
        <taxon>Alteromonadaceae</taxon>
        <taxon>Halioxenophilus</taxon>
    </lineage>
</organism>
<dbReference type="PANTHER" id="PTHR30118">
    <property type="entry name" value="HTH-TYPE TRANSCRIPTIONAL REGULATOR LEUO-RELATED"/>
    <property type="match status" value="1"/>
</dbReference>
<dbReference type="GO" id="GO:0003677">
    <property type="term" value="F:DNA binding"/>
    <property type="evidence" value="ECO:0007669"/>
    <property type="project" value="UniProtKB-KW"/>
</dbReference>
<dbReference type="InterPro" id="IPR036390">
    <property type="entry name" value="WH_DNA-bd_sf"/>
</dbReference>
<feature type="domain" description="HTH lysR-type" evidence="5">
    <location>
        <begin position="9"/>
        <end position="66"/>
    </location>
</feature>
<keyword evidence="7" id="KW-1185">Reference proteome</keyword>
<dbReference type="EMBL" id="BAABLX010000009">
    <property type="protein sequence ID" value="GAA4938275.1"/>
    <property type="molecule type" value="Genomic_DNA"/>
</dbReference>
<evidence type="ECO:0000256" key="2">
    <source>
        <dbReference type="ARBA" id="ARBA00023015"/>
    </source>
</evidence>
<comment type="similarity">
    <text evidence="1">Belongs to the LysR transcriptional regulatory family.</text>
</comment>
<sequence>MDLKTLAQIDLNLLVVLQVMLEEGSVSGAAKRLFLTQSAVSKALGRLRDQFDDPLFTRTSNGMVPTPKALQLKERLPAVLTAMQGLITPDIFHPEKTKAVIRVAMGEHAGILLLPPLIELLQRHAPGVKLQALNRVEHQLDRLATGELDFAIHMQHQRYPAEFKPAQLFKTSQGLMVREGHPLVGRRPEDVDMKQLKFVRLILPDANELEFLANIDVAKRHIAEANTVFETSHVASAVEVVRRTNCVLPIPEVLSLDAMITRGTTWLQFNPFGDFSINYALVSHLRTESSPLHRWVAEQIQTVTARIIGT</sequence>
<proteinExistence type="inferred from homology"/>
<keyword evidence="2" id="KW-0805">Transcription regulation</keyword>
<dbReference type="InterPro" id="IPR036388">
    <property type="entry name" value="WH-like_DNA-bd_sf"/>
</dbReference>
<dbReference type="GO" id="GO:0003700">
    <property type="term" value="F:DNA-binding transcription factor activity"/>
    <property type="evidence" value="ECO:0007669"/>
    <property type="project" value="InterPro"/>
</dbReference>
<dbReference type="InterPro" id="IPR050389">
    <property type="entry name" value="LysR-type_TF"/>
</dbReference>
<comment type="caution">
    <text evidence="6">The sequence shown here is derived from an EMBL/GenBank/DDBJ whole genome shotgun (WGS) entry which is preliminary data.</text>
</comment>
<dbReference type="AlphaFoldDB" id="A0AAV3U1T2"/>
<dbReference type="PROSITE" id="PS50931">
    <property type="entry name" value="HTH_LYSR"/>
    <property type="match status" value="1"/>
</dbReference>
<dbReference type="PRINTS" id="PR00039">
    <property type="entry name" value="HTHLYSR"/>
</dbReference>
<dbReference type="Pfam" id="PF00126">
    <property type="entry name" value="HTH_1"/>
    <property type="match status" value="1"/>
</dbReference>
<evidence type="ECO:0000256" key="3">
    <source>
        <dbReference type="ARBA" id="ARBA00023125"/>
    </source>
</evidence>
<dbReference type="Pfam" id="PF03466">
    <property type="entry name" value="LysR_substrate"/>
    <property type="match status" value="1"/>
</dbReference>
<reference evidence="7" key="1">
    <citation type="journal article" date="2019" name="Int. J. Syst. Evol. Microbiol.">
        <title>The Global Catalogue of Microorganisms (GCM) 10K type strain sequencing project: providing services to taxonomists for standard genome sequencing and annotation.</title>
        <authorList>
            <consortium name="The Broad Institute Genomics Platform"/>
            <consortium name="The Broad Institute Genome Sequencing Center for Infectious Disease"/>
            <person name="Wu L."/>
            <person name="Ma J."/>
        </authorList>
    </citation>
    <scope>NUCLEOTIDE SEQUENCE [LARGE SCALE GENOMIC DNA]</scope>
    <source>
        <strain evidence="7">JCM 19134</strain>
    </source>
</reference>
<accession>A0AAV3U1T2</accession>
<dbReference type="InterPro" id="IPR000847">
    <property type="entry name" value="LysR_HTH_N"/>
</dbReference>
<dbReference type="RefSeq" id="WP_345419588.1">
    <property type="nucleotide sequence ID" value="NZ_AP031496.1"/>
</dbReference>